<evidence type="ECO:0000256" key="2">
    <source>
        <dbReference type="ARBA" id="ARBA00022475"/>
    </source>
</evidence>
<evidence type="ECO:0000256" key="6">
    <source>
        <dbReference type="SAM" id="Phobius"/>
    </source>
</evidence>
<keyword evidence="2" id="KW-1003">Cell membrane</keyword>
<dbReference type="InterPro" id="IPR032694">
    <property type="entry name" value="CopC/D"/>
</dbReference>
<evidence type="ECO:0000313" key="9">
    <source>
        <dbReference type="Proteomes" id="UP000192652"/>
    </source>
</evidence>
<name>A0ABX3PGM8_9HYPH</name>
<keyword evidence="9" id="KW-1185">Reference proteome</keyword>
<comment type="subcellular location">
    <subcellularLocation>
        <location evidence="1">Cell membrane</location>
        <topology evidence="1">Multi-pass membrane protein</topology>
    </subcellularLocation>
</comment>
<organism evidence="8 9">
    <name type="scientific">Xaviernesmea rhizosphaerae</name>
    <dbReference type="NCBI Taxonomy" id="1672749"/>
    <lineage>
        <taxon>Bacteria</taxon>
        <taxon>Pseudomonadati</taxon>
        <taxon>Pseudomonadota</taxon>
        <taxon>Alphaproteobacteria</taxon>
        <taxon>Hyphomicrobiales</taxon>
        <taxon>Rhizobiaceae</taxon>
        <taxon>Rhizobium/Agrobacterium group</taxon>
        <taxon>Xaviernesmea</taxon>
    </lineage>
</organism>
<dbReference type="EMBL" id="MSPX01000004">
    <property type="protein sequence ID" value="OQP87167.1"/>
    <property type="molecule type" value="Genomic_DNA"/>
</dbReference>
<protein>
    <recommendedName>
        <fullName evidence="7">Copper resistance protein D domain-containing protein</fullName>
    </recommendedName>
</protein>
<evidence type="ECO:0000256" key="4">
    <source>
        <dbReference type="ARBA" id="ARBA00022989"/>
    </source>
</evidence>
<dbReference type="InterPro" id="IPR008457">
    <property type="entry name" value="Cu-R_CopD_dom"/>
</dbReference>
<evidence type="ECO:0000256" key="3">
    <source>
        <dbReference type="ARBA" id="ARBA00022692"/>
    </source>
</evidence>
<feature type="transmembrane region" description="Helical" evidence="6">
    <location>
        <begin position="124"/>
        <end position="149"/>
    </location>
</feature>
<gene>
    <name evidence="8" type="ORF">BTR14_07005</name>
</gene>
<feature type="transmembrane region" description="Helical" evidence="6">
    <location>
        <begin position="45"/>
        <end position="66"/>
    </location>
</feature>
<dbReference type="Proteomes" id="UP000192652">
    <property type="component" value="Unassembled WGS sequence"/>
</dbReference>
<feature type="transmembrane region" description="Helical" evidence="6">
    <location>
        <begin position="86"/>
        <end position="112"/>
    </location>
</feature>
<evidence type="ECO:0000313" key="8">
    <source>
        <dbReference type="EMBL" id="OQP87167.1"/>
    </source>
</evidence>
<keyword evidence="5 6" id="KW-0472">Membrane</keyword>
<sequence length="312" mass="31853">MAEAEAALIVTRALVYAAGLFLWGAMAYLAAFVGEPLRGAIAGRLAGITRLSALLLWLMLLASLPLRASLLAEGGEAALSLPLLSALLWETAIGFAWQVQMLAATLLAAGALMCPRRPALIAPLAALFLITLPLGGHAAMLGLTLIGLAHRANDALHILSAGAWAGALLPVLLILPRLREGESRAAAQAALLNFSTMGHIAVALVLITGLINAWLILGAGSGNGMGAEAGPDGLIDLVAGLWTSPYGRLLALKATLVALMVTLALVNRYALVPRLAASPPAGRALMLGTLAEIGLSALVLALVAAFGTMDPS</sequence>
<dbReference type="PANTHER" id="PTHR34820">
    <property type="entry name" value="INNER MEMBRANE PROTEIN YEBZ"/>
    <property type="match status" value="1"/>
</dbReference>
<feature type="transmembrane region" description="Helical" evidence="6">
    <location>
        <begin position="196"/>
        <end position="217"/>
    </location>
</feature>
<comment type="caution">
    <text evidence="8">The sequence shown here is derived from an EMBL/GenBank/DDBJ whole genome shotgun (WGS) entry which is preliminary data.</text>
</comment>
<feature type="transmembrane region" description="Helical" evidence="6">
    <location>
        <begin position="284"/>
        <end position="306"/>
    </location>
</feature>
<keyword evidence="3 6" id="KW-0812">Transmembrane</keyword>
<proteinExistence type="predicted"/>
<keyword evidence="4 6" id="KW-1133">Transmembrane helix</keyword>
<feature type="transmembrane region" description="Helical" evidence="6">
    <location>
        <begin position="250"/>
        <end position="272"/>
    </location>
</feature>
<dbReference type="PANTHER" id="PTHR34820:SF4">
    <property type="entry name" value="INNER MEMBRANE PROTEIN YEBZ"/>
    <property type="match status" value="1"/>
</dbReference>
<feature type="transmembrane region" description="Helical" evidence="6">
    <location>
        <begin position="13"/>
        <end position="33"/>
    </location>
</feature>
<reference evidence="8 9" key="1">
    <citation type="journal article" date="2017" name="Antonie Van Leeuwenhoek">
        <title>Rhizobium rhizosphaerae sp. nov., a novel species isolated from rice rhizosphere.</title>
        <authorList>
            <person name="Zhao J.J."/>
            <person name="Zhang J."/>
            <person name="Zhang R.J."/>
            <person name="Zhang C.W."/>
            <person name="Yin H.Q."/>
            <person name="Zhang X.X."/>
        </authorList>
    </citation>
    <scope>NUCLEOTIDE SEQUENCE [LARGE SCALE GENOMIC DNA]</scope>
    <source>
        <strain evidence="8 9">RD15</strain>
    </source>
</reference>
<evidence type="ECO:0000256" key="1">
    <source>
        <dbReference type="ARBA" id="ARBA00004651"/>
    </source>
</evidence>
<feature type="domain" description="Copper resistance protein D" evidence="7">
    <location>
        <begin position="190"/>
        <end position="305"/>
    </location>
</feature>
<evidence type="ECO:0000259" key="7">
    <source>
        <dbReference type="Pfam" id="PF05425"/>
    </source>
</evidence>
<dbReference type="RefSeq" id="WP_081175006.1">
    <property type="nucleotide sequence ID" value="NZ_MSPX01000004.1"/>
</dbReference>
<evidence type="ECO:0000256" key="5">
    <source>
        <dbReference type="ARBA" id="ARBA00023136"/>
    </source>
</evidence>
<dbReference type="Pfam" id="PF05425">
    <property type="entry name" value="CopD"/>
    <property type="match status" value="1"/>
</dbReference>
<feature type="transmembrane region" description="Helical" evidence="6">
    <location>
        <begin position="155"/>
        <end position="175"/>
    </location>
</feature>
<accession>A0ABX3PGM8</accession>